<dbReference type="Gene3D" id="3.30.230.10">
    <property type="match status" value="1"/>
</dbReference>
<feature type="compositionally biased region" description="Basic and acidic residues" evidence="6">
    <location>
        <begin position="357"/>
        <end position="366"/>
    </location>
</feature>
<evidence type="ECO:0000256" key="6">
    <source>
        <dbReference type="SAM" id="MobiDB-lite"/>
    </source>
</evidence>
<dbReference type="InterPro" id="IPR032189">
    <property type="entry name" value="Mlh1_C"/>
</dbReference>
<dbReference type="InterPro" id="IPR002099">
    <property type="entry name" value="MutL/Mlh/PMS"/>
</dbReference>
<dbReference type="PANTHER" id="PTHR10073">
    <property type="entry name" value="DNA MISMATCH REPAIR PROTEIN MLH, PMS, MUTL"/>
    <property type="match status" value="1"/>
</dbReference>
<dbReference type="Proteomes" id="UP001158576">
    <property type="component" value="Chromosome 2"/>
</dbReference>
<dbReference type="Pfam" id="PF13589">
    <property type="entry name" value="HATPase_c_3"/>
    <property type="match status" value="1"/>
</dbReference>
<evidence type="ECO:0000313" key="9">
    <source>
        <dbReference type="Proteomes" id="UP001158576"/>
    </source>
</evidence>
<feature type="compositionally biased region" description="Polar residues" evidence="6">
    <location>
        <begin position="372"/>
        <end position="382"/>
    </location>
</feature>
<name>A0ABN7T7J5_OIKDI</name>
<dbReference type="Pfam" id="PF01119">
    <property type="entry name" value="DNA_mis_repair"/>
    <property type="match status" value="1"/>
</dbReference>
<comment type="subcellular location">
    <subcellularLocation>
        <location evidence="1">Nucleus</location>
    </subcellularLocation>
</comment>
<dbReference type="InterPro" id="IPR013507">
    <property type="entry name" value="DNA_mismatch_S5_2-like"/>
</dbReference>
<reference evidence="8 9" key="1">
    <citation type="submission" date="2021-04" db="EMBL/GenBank/DDBJ databases">
        <authorList>
            <person name="Bliznina A."/>
        </authorList>
    </citation>
    <scope>NUCLEOTIDE SEQUENCE [LARGE SCALE GENOMIC DNA]</scope>
</reference>
<keyword evidence="9" id="KW-1185">Reference proteome</keyword>
<evidence type="ECO:0000256" key="5">
    <source>
        <dbReference type="ARBA" id="ARBA00023242"/>
    </source>
</evidence>
<gene>
    <name evidence="8" type="ORF">OKIOD_LOCUS14417</name>
</gene>
<accession>A0ABN7T7J5</accession>
<dbReference type="InterPro" id="IPR020568">
    <property type="entry name" value="Ribosomal_Su5_D2-typ_SF"/>
</dbReference>
<feature type="domain" description="DNA mismatch repair protein S5" evidence="7">
    <location>
        <begin position="212"/>
        <end position="331"/>
    </location>
</feature>
<dbReference type="InterPro" id="IPR036890">
    <property type="entry name" value="HATPase_C_sf"/>
</dbReference>
<protein>
    <submittedName>
        <fullName evidence="8">Oidioi.mRNA.OKI2018_I69.chr2.g5652.t1.cds</fullName>
    </submittedName>
</protein>
<keyword evidence="4" id="KW-0234">DNA repair</keyword>
<feature type="region of interest" description="Disordered" evidence="6">
    <location>
        <begin position="397"/>
        <end position="436"/>
    </location>
</feature>
<dbReference type="PANTHER" id="PTHR10073:SF12">
    <property type="entry name" value="DNA MISMATCH REPAIR PROTEIN MLH1"/>
    <property type="match status" value="1"/>
</dbReference>
<evidence type="ECO:0000259" key="7">
    <source>
        <dbReference type="SMART" id="SM01340"/>
    </source>
</evidence>
<evidence type="ECO:0000256" key="4">
    <source>
        <dbReference type="ARBA" id="ARBA00023204"/>
    </source>
</evidence>
<sequence length="660" mass="76108">MPIRKLSQDVINKIAAGEVVQRPANAIKELIENSIDAGAKTIKVKTKKGGLEMFQIEDDGCGIPMEDLPLAGVRFATSKLQEYTDLKDIGSFGFRGEALASISHVGHLTITSKPVAQEVAYKIQFDGGKPNGEAIPSAGRNGTVIHVKDLFHNMGMRQKSYNANEEQFKEKIAEVIRAYSIHYENLNFSLFRIDKSQTQVRSWNLPDRKTIIQHTYSKEVSSNILTTKLSDEEIGVKGEIFFTSSGYSGKKFILLIFVNNRLIESKQIKQIMETVYEEYLPKGARPWVYLNLSMPGKNIDVNVHPTKMEVQFLHDERIYEMIKKKMDMFLIPTKEDRTMTVVPTFLSNHETSVIDLNESRNSRRSDPNSSDYQHQMVRNDSSSQRIDSFLAIIDAIRGNNKENEPRQPKSSTPKKENETASPISENKKSLKRKFEKNETINGRAKRNRCQLTSMLELEKEIEGKVDLDFKSFLENCIFVGFASSSNILVQHQENLLSVDFSHLSEDLFYQIIVKDYGNFDVDELEDPIDLPAILQISSIDPLKWERLLHSLKIMREMLLDYFGIQIDEDLYLRGMPKIIDDYRPEFNKIYKFFEYLQDTNWKHEGKCLRSVSKALAKFYSFAHYEQDELDYLKEVMENTIFPIYKSDFFCLNYLTTFQSL</sequence>
<dbReference type="SUPFAM" id="SSF55874">
    <property type="entry name" value="ATPase domain of HSP90 chaperone/DNA topoisomerase II/histidine kinase"/>
    <property type="match status" value="1"/>
</dbReference>
<evidence type="ECO:0000313" key="8">
    <source>
        <dbReference type="EMBL" id="CAG5111332.1"/>
    </source>
</evidence>
<dbReference type="InterPro" id="IPR014762">
    <property type="entry name" value="DNA_mismatch_repair_CS"/>
</dbReference>
<proteinExistence type="inferred from homology"/>
<comment type="similarity">
    <text evidence="2">Belongs to the DNA mismatch repair MutL/HexB family.</text>
</comment>
<dbReference type="NCBIfam" id="TIGR00585">
    <property type="entry name" value="mutl"/>
    <property type="match status" value="1"/>
</dbReference>
<keyword evidence="3" id="KW-0227">DNA damage</keyword>
<dbReference type="SUPFAM" id="SSF54211">
    <property type="entry name" value="Ribosomal protein S5 domain 2-like"/>
    <property type="match status" value="1"/>
</dbReference>
<dbReference type="Pfam" id="PF16413">
    <property type="entry name" value="Mlh1_C"/>
    <property type="match status" value="1"/>
</dbReference>
<feature type="compositionally biased region" description="Basic and acidic residues" evidence="6">
    <location>
        <begin position="399"/>
        <end position="418"/>
    </location>
</feature>
<keyword evidence="5" id="KW-0539">Nucleus</keyword>
<evidence type="ECO:0000256" key="3">
    <source>
        <dbReference type="ARBA" id="ARBA00022763"/>
    </source>
</evidence>
<evidence type="ECO:0000256" key="2">
    <source>
        <dbReference type="ARBA" id="ARBA00006082"/>
    </source>
</evidence>
<evidence type="ECO:0000256" key="1">
    <source>
        <dbReference type="ARBA" id="ARBA00004123"/>
    </source>
</evidence>
<dbReference type="InterPro" id="IPR038973">
    <property type="entry name" value="MutL/Mlh/Pms-like"/>
</dbReference>
<dbReference type="SMART" id="SM01340">
    <property type="entry name" value="DNA_mis_repair"/>
    <property type="match status" value="1"/>
</dbReference>
<dbReference type="EMBL" id="OU015567">
    <property type="protein sequence ID" value="CAG5111332.1"/>
    <property type="molecule type" value="Genomic_DNA"/>
</dbReference>
<dbReference type="InterPro" id="IPR014721">
    <property type="entry name" value="Ribsml_uS5_D2-typ_fold_subgr"/>
</dbReference>
<feature type="region of interest" description="Disordered" evidence="6">
    <location>
        <begin position="356"/>
        <end position="382"/>
    </location>
</feature>
<organism evidence="8 9">
    <name type="scientific">Oikopleura dioica</name>
    <name type="common">Tunicate</name>
    <dbReference type="NCBI Taxonomy" id="34765"/>
    <lineage>
        <taxon>Eukaryota</taxon>
        <taxon>Metazoa</taxon>
        <taxon>Chordata</taxon>
        <taxon>Tunicata</taxon>
        <taxon>Appendicularia</taxon>
        <taxon>Copelata</taxon>
        <taxon>Oikopleuridae</taxon>
        <taxon>Oikopleura</taxon>
    </lineage>
</organism>
<dbReference type="CDD" id="cd16926">
    <property type="entry name" value="HATPase_MutL-MLH-PMS-like"/>
    <property type="match status" value="1"/>
</dbReference>
<dbReference type="PROSITE" id="PS00058">
    <property type="entry name" value="DNA_MISMATCH_REPAIR_1"/>
    <property type="match status" value="1"/>
</dbReference>
<dbReference type="Gene3D" id="3.30.565.10">
    <property type="entry name" value="Histidine kinase-like ATPase, C-terminal domain"/>
    <property type="match status" value="1"/>
</dbReference>